<dbReference type="Pfam" id="PF13936">
    <property type="entry name" value="HTH_38"/>
    <property type="match status" value="1"/>
</dbReference>
<feature type="domain" description="Transposase IS30-like HTH" evidence="1">
    <location>
        <begin position="3"/>
        <end position="45"/>
    </location>
</feature>
<evidence type="ECO:0000259" key="1">
    <source>
        <dbReference type="Pfam" id="PF13936"/>
    </source>
</evidence>
<proteinExistence type="predicted"/>
<accession>A0A8S5NLU1</accession>
<evidence type="ECO:0000313" key="2">
    <source>
        <dbReference type="EMBL" id="DAD95694.1"/>
    </source>
</evidence>
<name>A0A8S5NLU1_9CAUD</name>
<organism evidence="2">
    <name type="scientific">Myoviridae sp. ctkOm7</name>
    <dbReference type="NCBI Taxonomy" id="2826690"/>
    <lineage>
        <taxon>Viruses</taxon>
        <taxon>Duplodnaviria</taxon>
        <taxon>Heunggongvirae</taxon>
        <taxon>Uroviricota</taxon>
        <taxon>Caudoviricetes</taxon>
    </lineage>
</organism>
<protein>
    <submittedName>
        <fullName evidence="2">RNaseH</fullName>
    </submittedName>
</protein>
<dbReference type="InterPro" id="IPR025246">
    <property type="entry name" value="IS30-like_HTH"/>
</dbReference>
<reference evidence="2" key="1">
    <citation type="journal article" date="2021" name="Proc. Natl. Acad. Sci. U.S.A.">
        <title>A Catalog of Tens of Thousands of Viruses from Human Metagenomes Reveals Hidden Associations with Chronic Diseases.</title>
        <authorList>
            <person name="Tisza M.J."/>
            <person name="Buck C.B."/>
        </authorList>
    </citation>
    <scope>NUCLEOTIDE SEQUENCE</scope>
    <source>
        <strain evidence="2">CtkOm7</strain>
    </source>
</reference>
<sequence length="81" mass="9415">MKYECLKLEERRIIEAMYAEGAKPDEIAKRVGKCRATIYRELERGKTGETDSRFRQGYSAAVAEARVNRSYRNRGRRKAAQ</sequence>
<dbReference type="EMBL" id="BK015199">
    <property type="protein sequence ID" value="DAD95694.1"/>
    <property type="molecule type" value="Genomic_DNA"/>
</dbReference>
<dbReference type="Gene3D" id="1.10.10.60">
    <property type="entry name" value="Homeodomain-like"/>
    <property type="match status" value="1"/>
</dbReference>